<sequence>MFSAHQGEGQNIPPWERHQQFSGRGRGRGFNPLVGTPWCDRQEQYRSVGSPPRPPRHPYVTQYQDDEYYTERGFERRPQRQGRCTDIEALARALTEQTYDLHLKILEFDGKSDADAFIDWLDKVDKIFTYKCYGDPKQVSSRYPDFHHKDNEHPLWLNVAPKWVRLKIEELEFHFSKDNIMKDRECVESSWKDLMENPNHWFDYRKNKLNGTVSQKYPEFKHADSGQGLWLDNSPKCDLLKVNEFEFRPPKDTMVKDVELESLWEDLVENSNRWLDHRMGKLNGMLGPRYPDFTHEDNGKSLWLNTAQKWVLFELDELEFHPPKGDICLLIVLVPLRYPDFKHKDTGRGLWLDTAPKWVLVNLDQLEICLPKEDVWTEYFEKPSQWKDHREDKLTGLVIIYP</sequence>
<dbReference type="EMBL" id="JACGCM010002261">
    <property type="protein sequence ID" value="KAF6142361.1"/>
    <property type="molecule type" value="Genomic_DNA"/>
</dbReference>
<dbReference type="OrthoDB" id="1078367at2759"/>
<evidence type="ECO:0000313" key="3">
    <source>
        <dbReference type="Proteomes" id="UP000541444"/>
    </source>
</evidence>
<dbReference type="InterPro" id="IPR011344">
    <property type="entry name" value="ssDNA-bd"/>
</dbReference>
<evidence type="ECO:0000256" key="1">
    <source>
        <dbReference type="SAM" id="MobiDB-lite"/>
    </source>
</evidence>
<dbReference type="PANTHER" id="PTHR10302">
    <property type="entry name" value="SINGLE-STRANDED DNA-BINDING PROTEIN"/>
    <property type="match status" value="1"/>
</dbReference>
<dbReference type="Proteomes" id="UP000541444">
    <property type="component" value="Unassembled WGS sequence"/>
</dbReference>
<reference evidence="2 3" key="1">
    <citation type="journal article" date="2020" name="IScience">
        <title>Genome Sequencing of the Endangered Kingdonia uniflora (Circaeasteraceae, Ranunculales) Reveals Potential Mechanisms of Evolutionary Specialization.</title>
        <authorList>
            <person name="Sun Y."/>
            <person name="Deng T."/>
            <person name="Zhang A."/>
            <person name="Moore M.J."/>
            <person name="Landis J.B."/>
            <person name="Lin N."/>
            <person name="Zhang H."/>
            <person name="Zhang X."/>
            <person name="Huang J."/>
            <person name="Zhang X."/>
            <person name="Sun H."/>
            <person name="Wang H."/>
        </authorList>
    </citation>
    <scope>NUCLEOTIDE SEQUENCE [LARGE SCALE GENOMIC DNA]</scope>
    <source>
        <strain evidence="2">TB1705</strain>
        <tissue evidence="2">Leaf</tissue>
    </source>
</reference>
<protein>
    <submittedName>
        <fullName evidence="2">Uncharacterized protein</fullName>
    </submittedName>
</protein>
<dbReference type="GO" id="GO:0006264">
    <property type="term" value="P:mitochondrial DNA replication"/>
    <property type="evidence" value="ECO:0007669"/>
    <property type="project" value="TreeGrafter"/>
</dbReference>
<comment type="caution">
    <text evidence="2">The sequence shown here is derived from an EMBL/GenBank/DDBJ whole genome shotgun (WGS) entry which is preliminary data.</text>
</comment>
<dbReference type="AlphaFoldDB" id="A0A7J7LI64"/>
<gene>
    <name evidence="2" type="ORF">GIB67_023386</name>
</gene>
<accession>A0A7J7LI64</accession>
<keyword evidence="3" id="KW-1185">Reference proteome</keyword>
<dbReference type="GO" id="GO:0042645">
    <property type="term" value="C:mitochondrial nucleoid"/>
    <property type="evidence" value="ECO:0007669"/>
    <property type="project" value="TreeGrafter"/>
</dbReference>
<dbReference type="PANTHER" id="PTHR10302:SF0">
    <property type="entry name" value="SINGLE-STRANDED DNA-BINDING PROTEIN, MITOCHONDRIAL"/>
    <property type="match status" value="1"/>
</dbReference>
<name>A0A7J7LI64_9MAGN</name>
<feature type="region of interest" description="Disordered" evidence="1">
    <location>
        <begin position="1"/>
        <end position="33"/>
    </location>
</feature>
<organism evidence="2 3">
    <name type="scientific">Kingdonia uniflora</name>
    <dbReference type="NCBI Taxonomy" id="39325"/>
    <lineage>
        <taxon>Eukaryota</taxon>
        <taxon>Viridiplantae</taxon>
        <taxon>Streptophyta</taxon>
        <taxon>Embryophyta</taxon>
        <taxon>Tracheophyta</taxon>
        <taxon>Spermatophyta</taxon>
        <taxon>Magnoliopsida</taxon>
        <taxon>Ranunculales</taxon>
        <taxon>Circaeasteraceae</taxon>
        <taxon>Kingdonia</taxon>
    </lineage>
</organism>
<proteinExistence type="predicted"/>
<dbReference type="GO" id="GO:0003697">
    <property type="term" value="F:single-stranded DNA binding"/>
    <property type="evidence" value="ECO:0007669"/>
    <property type="project" value="InterPro"/>
</dbReference>
<evidence type="ECO:0000313" key="2">
    <source>
        <dbReference type="EMBL" id="KAF6142361.1"/>
    </source>
</evidence>